<accession>A0ABS7JBF1</accession>
<reference evidence="2 3" key="1">
    <citation type="submission" date="2021-08" db="EMBL/GenBank/DDBJ databases">
        <title>Comparative Genomics Analysis of the Genus Qipengyuania Reveals Extensive Genetic Diversity and Metabolic Versatility, Including the Description of Fifteen Novel Species.</title>
        <authorList>
            <person name="Liu Y."/>
        </authorList>
    </citation>
    <scope>NUCLEOTIDE SEQUENCE [LARGE SCALE GENOMIC DNA]</scope>
    <source>
        <strain evidence="2 3">GH25</strain>
    </source>
</reference>
<dbReference type="CDD" id="cd02042">
    <property type="entry name" value="ParAB_family"/>
    <property type="match status" value="1"/>
</dbReference>
<dbReference type="PANTHER" id="PTHR13696">
    <property type="entry name" value="P-LOOP CONTAINING NUCLEOSIDE TRIPHOSPHATE HYDROLASE"/>
    <property type="match status" value="1"/>
</dbReference>
<dbReference type="PANTHER" id="PTHR13696:SF52">
    <property type="entry name" value="PARA FAMILY PROTEIN CT_582"/>
    <property type="match status" value="1"/>
</dbReference>
<proteinExistence type="predicted"/>
<evidence type="ECO:0000259" key="1">
    <source>
        <dbReference type="Pfam" id="PF13614"/>
    </source>
</evidence>
<sequence>MITIAIANQKGGVGKTTTAINIATAMAATGWKTLLIDLDPQGNASTGLGVASSARENTSYDLLLQQATLSECAQPTEIPGLDIVPATQDLSGAEVELVSVDDRTARLTHALHQQTPGGFTGYDVCFIDCPPSLGLLTLNALCAADTLLVPLQCEFFALEGLSQLLQTVERVQQGFNSSLGIVGVVLTMFDRRNRLTDQVADDVRDCLGNLVFESVIPRNVRLSEAPSHGMPALVYDHNCPGSRAYIGLARELIGRLPENRKAA</sequence>
<dbReference type="SUPFAM" id="SSF52540">
    <property type="entry name" value="P-loop containing nucleoside triphosphate hydrolases"/>
    <property type="match status" value="1"/>
</dbReference>
<dbReference type="PIRSF" id="PIRSF009320">
    <property type="entry name" value="Nuc_binding_HP_1000"/>
    <property type="match status" value="1"/>
</dbReference>
<dbReference type="EMBL" id="JAIGNQ010000001">
    <property type="protein sequence ID" value="MBX7487349.1"/>
    <property type="molecule type" value="Genomic_DNA"/>
</dbReference>
<protein>
    <submittedName>
        <fullName evidence="2">ParA family protein</fullName>
    </submittedName>
</protein>
<dbReference type="InterPro" id="IPR027417">
    <property type="entry name" value="P-loop_NTPase"/>
</dbReference>
<gene>
    <name evidence="2" type="ORF">K3177_02360</name>
</gene>
<comment type="caution">
    <text evidence="2">The sequence shown here is derived from an EMBL/GenBank/DDBJ whole genome shotgun (WGS) entry which is preliminary data.</text>
</comment>
<dbReference type="InterPro" id="IPR050678">
    <property type="entry name" value="DNA_Partitioning_ATPase"/>
</dbReference>
<dbReference type="Proteomes" id="UP000776651">
    <property type="component" value="Unassembled WGS sequence"/>
</dbReference>
<organism evidence="2 3">
    <name type="scientific">Qipengyuania pacifica</name>
    <dbReference type="NCBI Taxonomy" id="2860199"/>
    <lineage>
        <taxon>Bacteria</taxon>
        <taxon>Pseudomonadati</taxon>
        <taxon>Pseudomonadota</taxon>
        <taxon>Alphaproteobacteria</taxon>
        <taxon>Sphingomonadales</taxon>
        <taxon>Erythrobacteraceae</taxon>
        <taxon>Qipengyuania</taxon>
    </lineage>
</organism>
<dbReference type="InterPro" id="IPR025669">
    <property type="entry name" value="AAA_dom"/>
</dbReference>
<name>A0ABS7JBF1_9SPHN</name>
<keyword evidence="3" id="KW-1185">Reference proteome</keyword>
<evidence type="ECO:0000313" key="2">
    <source>
        <dbReference type="EMBL" id="MBX7487349.1"/>
    </source>
</evidence>
<feature type="domain" description="AAA" evidence="1">
    <location>
        <begin position="3"/>
        <end position="180"/>
    </location>
</feature>
<evidence type="ECO:0000313" key="3">
    <source>
        <dbReference type="Proteomes" id="UP000776651"/>
    </source>
</evidence>
<dbReference type="Pfam" id="PF13614">
    <property type="entry name" value="AAA_31"/>
    <property type="match status" value="1"/>
</dbReference>
<dbReference type="Gene3D" id="3.40.50.300">
    <property type="entry name" value="P-loop containing nucleotide triphosphate hydrolases"/>
    <property type="match status" value="1"/>
</dbReference>
<dbReference type="RefSeq" id="WP_103024727.1">
    <property type="nucleotide sequence ID" value="NZ_JAIGNQ010000001.1"/>
</dbReference>